<evidence type="ECO:0000256" key="5">
    <source>
        <dbReference type="ARBA" id="ARBA00023235"/>
    </source>
</evidence>
<sequence>MKNLIPHYSSLLNVALDKNLRRIRLVELLTYLDIESGEFWPNSYQHLIEEFRRRLHDSETTDTDMLLRLIDLSDKINTEGRQSLSSLKNTQRVYEQFEREDNQPQAKPNIQASRPIIPARSTNLTPTEEQETVIQTLTDTTDTLKLQGYAGCGKTSVIEMAHLNSHHDLQANTFYMAFNKGIVTSVEKTIPNITALTFDSLGYKQGLERSPWTRDDIGFEKLSNIDISRYLGIQPNHQLDGNKELKGNKISKLVAIIVENFTNSADDTLNDKHVPSVIENEDARKQLLYYANSLWDAYLTNSFGSNANSIPPSFVTKYWSLLGGSLPDHCERLFLDEAQDLNGSFYSIIKNSPNVQIIAAGDHFQQLYGWRGAINSMELIGGEELSITQSFRYGSNIAQLANKVLSALKKKPSDSISSFDQDKSSKVITYNSALLDCDVILTRGRASVYSVAKSLSENKQSFYLNLDFSEFSSLLISAYHLYKGELSNNNHPKLCAFSRWSEMLAYAETAIDSDLLLCGKLVEKHAGTLLDDLQKIKKRAAKFEKDANVVLSTTHRIKGRDWKRVGLAEDFLYCLQHHEESEKLDDELKVLYVAVTRAKESVLITEDLNEWLSNKAKHAKTNK</sequence>
<dbReference type="Gene3D" id="3.40.50.300">
    <property type="entry name" value="P-loop containing nucleotide triphosphate hydrolases"/>
    <property type="match status" value="2"/>
</dbReference>
<feature type="domain" description="UvrD-like helicase ATP-binding" evidence="9">
    <location>
        <begin position="322"/>
        <end position="375"/>
    </location>
</feature>
<evidence type="ECO:0000259" key="10">
    <source>
        <dbReference type="Pfam" id="PF13361"/>
    </source>
</evidence>
<dbReference type="InterPro" id="IPR014016">
    <property type="entry name" value="UvrD-like_ATP-bd"/>
</dbReference>
<keyword evidence="4" id="KW-0067">ATP-binding</keyword>
<evidence type="ECO:0000313" key="12">
    <source>
        <dbReference type="Proteomes" id="UP000242502"/>
    </source>
</evidence>
<keyword evidence="2" id="KW-0378">Hydrolase</keyword>
<dbReference type="SUPFAM" id="SSF52540">
    <property type="entry name" value="P-loop containing nucleoside triphosphate hydrolases"/>
    <property type="match status" value="1"/>
</dbReference>
<dbReference type="EC" id="5.6.2.4" evidence="7"/>
<evidence type="ECO:0000256" key="6">
    <source>
        <dbReference type="ARBA" id="ARBA00034617"/>
    </source>
</evidence>
<accession>A0A1D2QQ25</accession>
<dbReference type="Pfam" id="PF13361">
    <property type="entry name" value="UvrD_C"/>
    <property type="match status" value="1"/>
</dbReference>
<dbReference type="InterPro" id="IPR027417">
    <property type="entry name" value="P-loop_NTPase"/>
</dbReference>
<dbReference type="GO" id="GO:0000724">
    <property type="term" value="P:double-strand break repair via homologous recombination"/>
    <property type="evidence" value="ECO:0007669"/>
    <property type="project" value="TreeGrafter"/>
</dbReference>
<evidence type="ECO:0000256" key="2">
    <source>
        <dbReference type="ARBA" id="ARBA00022801"/>
    </source>
</evidence>
<comment type="catalytic activity">
    <reaction evidence="6">
        <text>Couples ATP hydrolysis with the unwinding of duplex DNA by translocating in the 3'-5' direction.</text>
        <dbReference type="EC" id="5.6.2.4"/>
    </reaction>
</comment>
<dbReference type="Proteomes" id="UP000242502">
    <property type="component" value="Unassembled WGS sequence"/>
</dbReference>
<dbReference type="GO" id="GO:0031297">
    <property type="term" value="P:replication fork processing"/>
    <property type="evidence" value="ECO:0007669"/>
    <property type="project" value="TreeGrafter"/>
</dbReference>
<evidence type="ECO:0000259" key="9">
    <source>
        <dbReference type="Pfam" id="PF00580"/>
    </source>
</evidence>
<dbReference type="GO" id="GO:0005524">
    <property type="term" value="F:ATP binding"/>
    <property type="evidence" value="ECO:0007669"/>
    <property type="project" value="UniProtKB-KW"/>
</dbReference>
<dbReference type="PANTHER" id="PTHR11070">
    <property type="entry name" value="UVRD / RECB / PCRA DNA HELICASE FAMILY MEMBER"/>
    <property type="match status" value="1"/>
</dbReference>
<protein>
    <recommendedName>
        <fullName evidence="7">DNA 3'-5' helicase</fullName>
        <ecNumber evidence="7">5.6.2.4</ecNumber>
    </recommendedName>
</protein>
<dbReference type="EMBL" id="MDLC01000023">
    <property type="protein sequence ID" value="ODS23689.1"/>
    <property type="molecule type" value="Genomic_DNA"/>
</dbReference>
<dbReference type="GO" id="GO:0003677">
    <property type="term" value="F:DNA binding"/>
    <property type="evidence" value="ECO:0007669"/>
    <property type="project" value="InterPro"/>
</dbReference>
<evidence type="ECO:0000256" key="4">
    <source>
        <dbReference type="ARBA" id="ARBA00022840"/>
    </source>
</evidence>
<dbReference type="STRING" id="62101.AB835_07775"/>
<dbReference type="GO" id="GO:0043138">
    <property type="term" value="F:3'-5' DNA helicase activity"/>
    <property type="evidence" value="ECO:0007669"/>
    <property type="project" value="UniProtKB-EC"/>
</dbReference>
<evidence type="ECO:0000256" key="3">
    <source>
        <dbReference type="ARBA" id="ARBA00022806"/>
    </source>
</evidence>
<comment type="catalytic activity">
    <reaction evidence="8">
        <text>ATP + H2O = ADP + phosphate + H(+)</text>
        <dbReference type="Rhea" id="RHEA:13065"/>
        <dbReference type="ChEBI" id="CHEBI:15377"/>
        <dbReference type="ChEBI" id="CHEBI:15378"/>
        <dbReference type="ChEBI" id="CHEBI:30616"/>
        <dbReference type="ChEBI" id="CHEBI:43474"/>
        <dbReference type="ChEBI" id="CHEBI:456216"/>
        <dbReference type="EC" id="5.6.2.4"/>
    </reaction>
</comment>
<evidence type="ECO:0000313" key="11">
    <source>
        <dbReference type="EMBL" id="ODS23689.1"/>
    </source>
</evidence>
<keyword evidence="1" id="KW-0547">Nucleotide-binding</keyword>
<dbReference type="GO" id="GO:0016887">
    <property type="term" value="F:ATP hydrolysis activity"/>
    <property type="evidence" value="ECO:0007669"/>
    <property type="project" value="RHEA"/>
</dbReference>
<reference evidence="11 12" key="1">
    <citation type="journal article" date="2016" name="Appl. Environ. Microbiol.">
        <title>Lack of Overt Genome Reduction in the Bryostatin-Producing Bryozoan Symbiont "Candidatus Endobugula sertula".</title>
        <authorList>
            <person name="Miller I.J."/>
            <person name="Vanee N."/>
            <person name="Fong S.S."/>
            <person name="Lim-Fong G.E."/>
            <person name="Kwan J.C."/>
        </authorList>
    </citation>
    <scope>NUCLEOTIDE SEQUENCE [LARGE SCALE GENOMIC DNA]</scope>
    <source>
        <strain evidence="11">AB1-4</strain>
    </source>
</reference>
<evidence type="ECO:0000256" key="8">
    <source>
        <dbReference type="ARBA" id="ARBA00048988"/>
    </source>
</evidence>
<feature type="domain" description="UvrD-like helicase C-terminal" evidence="10">
    <location>
        <begin position="537"/>
        <end position="605"/>
    </location>
</feature>
<dbReference type="InterPro" id="IPR014017">
    <property type="entry name" value="DNA_helicase_UvrD-like_C"/>
</dbReference>
<proteinExistence type="predicted"/>
<evidence type="ECO:0000256" key="7">
    <source>
        <dbReference type="ARBA" id="ARBA00034808"/>
    </source>
</evidence>
<keyword evidence="3" id="KW-0347">Helicase</keyword>
<organism evidence="11 12">
    <name type="scientific">Candidatus Endobugula sertula</name>
    <name type="common">Bugula neritina bacterial symbiont</name>
    <dbReference type="NCBI Taxonomy" id="62101"/>
    <lineage>
        <taxon>Bacteria</taxon>
        <taxon>Pseudomonadati</taxon>
        <taxon>Pseudomonadota</taxon>
        <taxon>Gammaproteobacteria</taxon>
        <taxon>Cellvibrionales</taxon>
        <taxon>Cellvibrionaceae</taxon>
        <taxon>Candidatus Endobugula</taxon>
    </lineage>
</organism>
<dbReference type="Pfam" id="PF00580">
    <property type="entry name" value="UvrD-helicase"/>
    <property type="match status" value="1"/>
</dbReference>
<dbReference type="PANTHER" id="PTHR11070:SF30">
    <property type="entry name" value="F-BOX DNA HELICASE 1"/>
    <property type="match status" value="1"/>
</dbReference>
<dbReference type="InterPro" id="IPR000212">
    <property type="entry name" value="DNA_helicase_UvrD/REP"/>
</dbReference>
<dbReference type="AlphaFoldDB" id="A0A1D2QQ25"/>
<name>A0A1D2QQ25_9GAMM</name>
<keyword evidence="5" id="KW-0413">Isomerase</keyword>
<evidence type="ECO:0000256" key="1">
    <source>
        <dbReference type="ARBA" id="ARBA00022741"/>
    </source>
</evidence>
<comment type="caution">
    <text evidence="11">The sequence shown here is derived from an EMBL/GenBank/DDBJ whole genome shotgun (WGS) entry which is preliminary data.</text>
</comment>
<gene>
    <name evidence="11" type="ORF">AB835_07775</name>
</gene>